<reference evidence="2" key="1">
    <citation type="journal article" date="2020" name="Nature">
        <title>Giant virus diversity and host interactions through global metagenomics.</title>
        <authorList>
            <person name="Schulz F."/>
            <person name="Roux S."/>
            <person name="Paez-Espino D."/>
            <person name="Jungbluth S."/>
            <person name="Walsh D.A."/>
            <person name="Denef V.J."/>
            <person name="McMahon K.D."/>
            <person name="Konstantinidis K.T."/>
            <person name="Eloe-Fadrosh E.A."/>
            <person name="Kyrpides N.C."/>
            <person name="Woyke T."/>
        </authorList>
    </citation>
    <scope>NUCLEOTIDE SEQUENCE</scope>
    <source>
        <strain evidence="2">GVMAG-M-3300026093-6</strain>
    </source>
</reference>
<dbReference type="AlphaFoldDB" id="A0A6C0JCR0"/>
<feature type="compositionally biased region" description="Basic residues" evidence="1">
    <location>
        <begin position="304"/>
        <end position="313"/>
    </location>
</feature>
<feature type="compositionally biased region" description="Acidic residues" evidence="1">
    <location>
        <begin position="276"/>
        <end position="295"/>
    </location>
</feature>
<feature type="region of interest" description="Disordered" evidence="1">
    <location>
        <begin position="246"/>
        <end position="313"/>
    </location>
</feature>
<name>A0A6C0JCR0_9ZZZZ</name>
<protein>
    <submittedName>
        <fullName evidence="2">Uncharacterized protein</fullName>
    </submittedName>
</protein>
<evidence type="ECO:0000256" key="1">
    <source>
        <dbReference type="SAM" id="MobiDB-lite"/>
    </source>
</evidence>
<organism evidence="2">
    <name type="scientific">viral metagenome</name>
    <dbReference type="NCBI Taxonomy" id="1070528"/>
    <lineage>
        <taxon>unclassified sequences</taxon>
        <taxon>metagenomes</taxon>
        <taxon>organismal metagenomes</taxon>
    </lineage>
</organism>
<sequence>MSNQKANSSVTSGILRVDQLLENLDKITFDEPVVNKYGGKSCRVRLNGKDIIFQFPRSRLAFGLGKYDEKDKNGQVIKTKYSLDFSLAGYELGEDGKPISPKMRIGYDVLVGLREVLIKAAMENSASWLDMDDATEQLAKALTRDTLKFSKDKVTKKPSTKWAPTFHTKLGFWEGRFTVNAYDENKTKITDIPSALTAGCEAIPIVKITGVNFAGGKVGYSFRCEQLKVYPAKGLSSYAFLEEDEEDSKPVASRLQNKSTSEDEKEEVTEVNNTVEDSESEDELDNSDSESEEEERVPTPPPAKKVRKTKAKK</sequence>
<accession>A0A6C0JCR0</accession>
<dbReference type="EMBL" id="MN740379">
    <property type="protein sequence ID" value="QHU03432.1"/>
    <property type="molecule type" value="Genomic_DNA"/>
</dbReference>
<evidence type="ECO:0000313" key="2">
    <source>
        <dbReference type="EMBL" id="QHU03432.1"/>
    </source>
</evidence>
<proteinExistence type="predicted"/>